<evidence type="ECO:0008006" key="4">
    <source>
        <dbReference type="Google" id="ProtNLM"/>
    </source>
</evidence>
<feature type="chain" id="PRO_5021481668" description="ATPase AAA-type core domain-containing protein" evidence="1">
    <location>
        <begin position="16"/>
        <end position="136"/>
    </location>
</feature>
<proteinExistence type="predicted"/>
<keyword evidence="3" id="KW-1185">Reference proteome</keyword>
<feature type="signal peptide" evidence="1">
    <location>
        <begin position="1"/>
        <end position="15"/>
    </location>
</feature>
<dbReference type="STRING" id="3469.A0A4Y7IVX8"/>
<name>A0A4Y7IVX8_PAPSO</name>
<evidence type="ECO:0000313" key="2">
    <source>
        <dbReference type="EMBL" id="RZC53043.1"/>
    </source>
</evidence>
<keyword evidence="1" id="KW-0732">Signal</keyword>
<gene>
    <name evidence="2" type="ORF">C5167_011898</name>
</gene>
<dbReference type="EMBL" id="CM010717">
    <property type="protein sequence ID" value="RZC53043.1"/>
    <property type="molecule type" value="Genomic_DNA"/>
</dbReference>
<organism evidence="2 3">
    <name type="scientific">Papaver somniferum</name>
    <name type="common">Opium poppy</name>
    <dbReference type="NCBI Taxonomy" id="3469"/>
    <lineage>
        <taxon>Eukaryota</taxon>
        <taxon>Viridiplantae</taxon>
        <taxon>Streptophyta</taxon>
        <taxon>Embryophyta</taxon>
        <taxon>Tracheophyta</taxon>
        <taxon>Spermatophyta</taxon>
        <taxon>Magnoliopsida</taxon>
        <taxon>Ranunculales</taxon>
        <taxon>Papaveraceae</taxon>
        <taxon>Papaveroideae</taxon>
        <taxon>Papaver</taxon>
    </lineage>
</organism>
<evidence type="ECO:0000256" key="1">
    <source>
        <dbReference type="SAM" id="SignalP"/>
    </source>
</evidence>
<sequence length="136" mass="15457">MIRVTLLAVTLLGLSEFNYHYLCHHVFIIKRLLGPGNHLGVSGFIQSWVEVHTEFSPLQFYRVHNKTEWWRLIGVGSDSATHLLLFEANIVCIKVGEAKNLVRTLFKVAISRQPSVIFMDEVIPEGICKPCAKKLL</sequence>
<dbReference type="AlphaFoldDB" id="A0A4Y7IVX8"/>
<dbReference type="Gene3D" id="3.40.50.300">
    <property type="entry name" value="P-loop containing nucleotide triphosphate hydrolases"/>
    <property type="match status" value="1"/>
</dbReference>
<accession>A0A4Y7IVX8</accession>
<dbReference type="InterPro" id="IPR027417">
    <property type="entry name" value="P-loop_NTPase"/>
</dbReference>
<reference evidence="2 3" key="1">
    <citation type="journal article" date="2018" name="Science">
        <title>The opium poppy genome and morphinan production.</title>
        <authorList>
            <person name="Guo L."/>
            <person name="Winzer T."/>
            <person name="Yang X."/>
            <person name="Li Y."/>
            <person name="Ning Z."/>
            <person name="He Z."/>
            <person name="Teodor R."/>
            <person name="Lu Y."/>
            <person name="Bowser T.A."/>
            <person name="Graham I.A."/>
            <person name="Ye K."/>
        </authorList>
    </citation>
    <scope>NUCLEOTIDE SEQUENCE [LARGE SCALE GENOMIC DNA]</scope>
    <source>
        <strain evidence="3">cv. HN1</strain>
        <tissue evidence="2">Leaves</tissue>
    </source>
</reference>
<protein>
    <recommendedName>
        <fullName evidence="4">ATPase AAA-type core domain-containing protein</fullName>
    </recommendedName>
</protein>
<evidence type="ECO:0000313" key="3">
    <source>
        <dbReference type="Proteomes" id="UP000316621"/>
    </source>
</evidence>
<dbReference type="Proteomes" id="UP000316621">
    <property type="component" value="Chromosome 3"/>
</dbReference>
<dbReference type="Gramene" id="RZC53043">
    <property type="protein sequence ID" value="RZC53043"/>
    <property type="gene ID" value="C5167_011898"/>
</dbReference>